<accession>A0A210QD46</accession>
<keyword evidence="3" id="KW-1185">Reference proteome</keyword>
<feature type="compositionally biased region" description="Basic and acidic residues" evidence="1">
    <location>
        <begin position="254"/>
        <end position="277"/>
    </location>
</feature>
<evidence type="ECO:0000313" key="3">
    <source>
        <dbReference type="Proteomes" id="UP000242188"/>
    </source>
</evidence>
<name>A0A210QD46_MIZYE</name>
<feature type="region of interest" description="Disordered" evidence="1">
    <location>
        <begin position="254"/>
        <end position="314"/>
    </location>
</feature>
<sequence>MPRSHVSIARFYDWSEDLGDCVSVSKYYRDLATVQKNGTDKFRGRTPWCSNGVRVSPGRMFLRDKAGLTKGEKDIIEGIYRNRGDVLKDETQQVTTKDEWQLVKSHKDAWLVGKSVSKNGVRSDGVRTDSSVDLKLPDNLFSRSVDVSNNSDSMTQSTIAETNSEPVKEDDILVAPPSTPDRELTHGSFSDNSSSANSRNRTVYRCGERSVMTDSDNVLAKSQTFRLESSEHQKRKVFVNVFLPQSSPELLQDRTRTSMEKDRSSLTRGSLRRDGTRFSRYTGDNFVQPATSLSYSDSRRHQRGLTGTISSVGD</sequence>
<organism evidence="2 3">
    <name type="scientific">Mizuhopecten yessoensis</name>
    <name type="common">Japanese scallop</name>
    <name type="synonym">Patinopecten yessoensis</name>
    <dbReference type="NCBI Taxonomy" id="6573"/>
    <lineage>
        <taxon>Eukaryota</taxon>
        <taxon>Metazoa</taxon>
        <taxon>Spiralia</taxon>
        <taxon>Lophotrochozoa</taxon>
        <taxon>Mollusca</taxon>
        <taxon>Bivalvia</taxon>
        <taxon>Autobranchia</taxon>
        <taxon>Pteriomorphia</taxon>
        <taxon>Pectinida</taxon>
        <taxon>Pectinoidea</taxon>
        <taxon>Pectinidae</taxon>
        <taxon>Mizuhopecten</taxon>
    </lineage>
</organism>
<proteinExistence type="predicted"/>
<feature type="compositionally biased region" description="Polar residues" evidence="1">
    <location>
        <begin position="305"/>
        <end position="314"/>
    </location>
</feature>
<dbReference type="OrthoDB" id="6109449at2759"/>
<feature type="compositionally biased region" description="Low complexity" evidence="1">
    <location>
        <begin position="188"/>
        <end position="200"/>
    </location>
</feature>
<gene>
    <name evidence="2" type="ORF">KP79_PYT07683</name>
</gene>
<protein>
    <submittedName>
        <fullName evidence="2">Uncharacterized protein</fullName>
    </submittedName>
</protein>
<comment type="caution">
    <text evidence="2">The sequence shown here is derived from an EMBL/GenBank/DDBJ whole genome shotgun (WGS) entry which is preliminary data.</text>
</comment>
<evidence type="ECO:0000313" key="2">
    <source>
        <dbReference type="EMBL" id="OWF46650.1"/>
    </source>
</evidence>
<dbReference type="AlphaFoldDB" id="A0A210QD46"/>
<feature type="region of interest" description="Disordered" evidence="1">
    <location>
        <begin position="143"/>
        <end position="201"/>
    </location>
</feature>
<feature type="compositionally biased region" description="Polar residues" evidence="1">
    <location>
        <begin position="154"/>
        <end position="165"/>
    </location>
</feature>
<reference evidence="2 3" key="1">
    <citation type="journal article" date="2017" name="Nat. Ecol. Evol.">
        <title>Scallop genome provides insights into evolution of bilaterian karyotype and development.</title>
        <authorList>
            <person name="Wang S."/>
            <person name="Zhang J."/>
            <person name="Jiao W."/>
            <person name="Li J."/>
            <person name="Xun X."/>
            <person name="Sun Y."/>
            <person name="Guo X."/>
            <person name="Huan P."/>
            <person name="Dong B."/>
            <person name="Zhang L."/>
            <person name="Hu X."/>
            <person name="Sun X."/>
            <person name="Wang J."/>
            <person name="Zhao C."/>
            <person name="Wang Y."/>
            <person name="Wang D."/>
            <person name="Huang X."/>
            <person name="Wang R."/>
            <person name="Lv J."/>
            <person name="Li Y."/>
            <person name="Zhang Z."/>
            <person name="Liu B."/>
            <person name="Lu W."/>
            <person name="Hui Y."/>
            <person name="Liang J."/>
            <person name="Zhou Z."/>
            <person name="Hou R."/>
            <person name="Li X."/>
            <person name="Liu Y."/>
            <person name="Li H."/>
            <person name="Ning X."/>
            <person name="Lin Y."/>
            <person name="Zhao L."/>
            <person name="Xing Q."/>
            <person name="Dou J."/>
            <person name="Li Y."/>
            <person name="Mao J."/>
            <person name="Guo H."/>
            <person name="Dou H."/>
            <person name="Li T."/>
            <person name="Mu C."/>
            <person name="Jiang W."/>
            <person name="Fu Q."/>
            <person name="Fu X."/>
            <person name="Miao Y."/>
            <person name="Liu J."/>
            <person name="Yu Q."/>
            <person name="Li R."/>
            <person name="Liao H."/>
            <person name="Li X."/>
            <person name="Kong Y."/>
            <person name="Jiang Z."/>
            <person name="Chourrout D."/>
            <person name="Li R."/>
            <person name="Bao Z."/>
        </authorList>
    </citation>
    <scope>NUCLEOTIDE SEQUENCE [LARGE SCALE GENOMIC DNA]</scope>
    <source>
        <strain evidence="2 3">PY_sf001</strain>
    </source>
</reference>
<dbReference type="Proteomes" id="UP000242188">
    <property type="component" value="Unassembled WGS sequence"/>
</dbReference>
<evidence type="ECO:0000256" key="1">
    <source>
        <dbReference type="SAM" id="MobiDB-lite"/>
    </source>
</evidence>
<feature type="compositionally biased region" description="Low complexity" evidence="1">
    <location>
        <begin position="144"/>
        <end position="153"/>
    </location>
</feature>
<dbReference type="EMBL" id="NEDP02004112">
    <property type="protein sequence ID" value="OWF46650.1"/>
    <property type="molecule type" value="Genomic_DNA"/>
</dbReference>